<dbReference type="Pfam" id="PF01555">
    <property type="entry name" value="N6_N4_Mtase"/>
    <property type="match status" value="2"/>
</dbReference>
<gene>
    <name evidence="5" type="ORF">TM448B00540_0028</name>
</gene>
<protein>
    <submittedName>
        <fullName evidence="5">Putative methyltransferase</fullName>
    </submittedName>
</protein>
<dbReference type="InterPro" id="IPR029063">
    <property type="entry name" value="SAM-dependent_MTases_sf"/>
</dbReference>
<keyword evidence="2 5" id="KW-0808">Transferase</keyword>
<evidence type="ECO:0000256" key="1">
    <source>
        <dbReference type="ARBA" id="ARBA00022603"/>
    </source>
</evidence>
<dbReference type="GO" id="GO:0008170">
    <property type="term" value="F:N-methyltransferase activity"/>
    <property type="evidence" value="ECO:0007669"/>
    <property type="project" value="InterPro"/>
</dbReference>
<feature type="region of interest" description="Disordered" evidence="3">
    <location>
        <begin position="464"/>
        <end position="483"/>
    </location>
</feature>
<feature type="domain" description="DNA methylase N-4/N-6" evidence="4">
    <location>
        <begin position="76"/>
        <end position="284"/>
    </location>
</feature>
<keyword evidence="1 5" id="KW-0489">Methyltransferase</keyword>
<dbReference type="PRINTS" id="PR00508">
    <property type="entry name" value="S21N4MTFRASE"/>
</dbReference>
<dbReference type="AlphaFoldDB" id="A0A6M3XDP0"/>
<dbReference type="InterPro" id="IPR002941">
    <property type="entry name" value="DNA_methylase_N4/N6"/>
</dbReference>
<organism evidence="5">
    <name type="scientific">viral metagenome</name>
    <dbReference type="NCBI Taxonomy" id="1070528"/>
    <lineage>
        <taxon>unclassified sequences</taxon>
        <taxon>metagenomes</taxon>
        <taxon>organismal metagenomes</taxon>
    </lineage>
</organism>
<evidence type="ECO:0000256" key="3">
    <source>
        <dbReference type="SAM" id="MobiDB-lite"/>
    </source>
</evidence>
<dbReference type="EMBL" id="MT144630">
    <property type="protein sequence ID" value="QJH95838.1"/>
    <property type="molecule type" value="Genomic_DNA"/>
</dbReference>
<evidence type="ECO:0000259" key="4">
    <source>
        <dbReference type="Pfam" id="PF01555"/>
    </source>
</evidence>
<evidence type="ECO:0000313" key="5">
    <source>
        <dbReference type="EMBL" id="QJH95838.1"/>
    </source>
</evidence>
<accession>A0A6M3XDP0</accession>
<dbReference type="GO" id="GO:0003677">
    <property type="term" value="F:DNA binding"/>
    <property type="evidence" value="ECO:0007669"/>
    <property type="project" value="InterPro"/>
</dbReference>
<sequence>MLQVLHTFSQRFYPGSQTIFDGDPNCEHEWNYYTVPSNCWGTPGPGVYKVKGEYNKSWIKEHHQAFCKKCNAFWGQLGEEPTPKLYIRHLVDIFNEVKRVLKPSGVFFLNIGDKYCGSMSAYGIKEIHSTGFQSTKMDIHPSGHFEPPSSSCVGKEKWLVPKQLMLIPHRLAIAMMDEGWLCRNDNIWIKIGFMPHPVQDRFVSAHEYVFMFTKTGKYYFDLDKVREKSIWADRDKRSKFYRVPHLTGKSLEGPSGFKGVGYNPLGKNPGDVWKGSPKYQEEEGHSSRQGLERPMSFKERKIFEGIQIPIAEYLKKYIKKEHKEILDKEFGEYRWTHWIRTDTSGSALPSPDDWRKLKEILNLDNSYDDIMTSTTEVLDGIYFQNKGRNPGDVWEIKTSNFKGSHFAVFPPELVERCIKAGCPSEVCSRCGKPKKKVFKIITRKWEDLPEDEKEFIRRRYGTDKEGKYSGTSKKDTEGTNDPSSIKRRIINSMLKKKEFQGWVPQCKCKDIEWSKGLVLDTFAGSGTTLLVARNLGRDFIGIEISEKYVNMIKNRLNNSLLGYV</sequence>
<name>A0A6M3XDP0_9ZZZZ</name>
<dbReference type="SUPFAM" id="SSF53335">
    <property type="entry name" value="S-adenosyl-L-methionine-dependent methyltransferases"/>
    <property type="match status" value="1"/>
</dbReference>
<reference evidence="5" key="1">
    <citation type="submission" date="2020-03" db="EMBL/GenBank/DDBJ databases">
        <title>The deep terrestrial virosphere.</title>
        <authorList>
            <person name="Holmfeldt K."/>
            <person name="Nilsson E."/>
            <person name="Simone D."/>
            <person name="Lopez-Fernandez M."/>
            <person name="Wu X."/>
            <person name="de Brujin I."/>
            <person name="Lundin D."/>
            <person name="Andersson A."/>
            <person name="Bertilsson S."/>
            <person name="Dopson M."/>
        </authorList>
    </citation>
    <scope>NUCLEOTIDE SEQUENCE</scope>
    <source>
        <strain evidence="5">TM448B00540</strain>
    </source>
</reference>
<feature type="compositionally biased region" description="Basic and acidic residues" evidence="3">
    <location>
        <begin position="464"/>
        <end position="477"/>
    </location>
</feature>
<proteinExistence type="predicted"/>
<dbReference type="InterPro" id="IPR001091">
    <property type="entry name" value="RM_Methyltransferase"/>
</dbReference>
<dbReference type="GO" id="GO:0032259">
    <property type="term" value="P:methylation"/>
    <property type="evidence" value="ECO:0007669"/>
    <property type="project" value="UniProtKB-KW"/>
</dbReference>
<dbReference type="Gene3D" id="3.40.50.150">
    <property type="entry name" value="Vaccinia Virus protein VP39"/>
    <property type="match status" value="3"/>
</dbReference>
<feature type="domain" description="DNA methylase N-4/N-6" evidence="4">
    <location>
        <begin position="478"/>
        <end position="553"/>
    </location>
</feature>
<evidence type="ECO:0000256" key="2">
    <source>
        <dbReference type="ARBA" id="ARBA00022679"/>
    </source>
</evidence>